<dbReference type="Proteomes" id="UP000018291">
    <property type="component" value="Unassembled WGS sequence"/>
</dbReference>
<sequence>MFTVVAIVMALCMAGCGCLAATPPTSPTWQQLQSARSPSLCGQKPTKLVKGEHTAIPRGGGHFRLVKKLYSGNSG</sequence>
<keyword evidence="1" id="KW-0732">Signal</keyword>
<name>R4Z6U5_9ACTN</name>
<dbReference type="AlphaFoldDB" id="R4Z6U5"/>
<feature type="chain" id="PRO_5004374635" description="Secreted protein" evidence="1">
    <location>
        <begin position="21"/>
        <end position="75"/>
    </location>
</feature>
<evidence type="ECO:0000313" key="3">
    <source>
        <dbReference type="Proteomes" id="UP000018291"/>
    </source>
</evidence>
<gene>
    <name evidence="2" type="ORF">BN381_470017</name>
</gene>
<dbReference type="HOGENOM" id="CLU_2664270_0_0_11"/>
<proteinExistence type="predicted"/>
<feature type="signal peptide" evidence="1">
    <location>
        <begin position="1"/>
        <end position="20"/>
    </location>
</feature>
<dbReference type="STRING" id="1229780.BN381_470017"/>
<evidence type="ECO:0000313" key="2">
    <source>
        <dbReference type="EMBL" id="CCM64812.1"/>
    </source>
</evidence>
<comment type="caution">
    <text evidence="2">The sequence shown here is derived from an EMBL/GenBank/DDBJ whole genome shotgun (WGS) entry which is preliminary data.</text>
</comment>
<keyword evidence="3" id="KW-1185">Reference proteome</keyword>
<accession>R4Z6U5</accession>
<organism evidence="2 3">
    <name type="scientific">Candidatus Neomicrothrix parvicella RN1</name>
    <dbReference type="NCBI Taxonomy" id="1229780"/>
    <lineage>
        <taxon>Bacteria</taxon>
        <taxon>Bacillati</taxon>
        <taxon>Actinomycetota</taxon>
        <taxon>Acidimicrobiia</taxon>
        <taxon>Acidimicrobiales</taxon>
        <taxon>Microthrixaceae</taxon>
        <taxon>Candidatus Neomicrothrix</taxon>
    </lineage>
</organism>
<protein>
    <recommendedName>
        <fullName evidence="4">Secreted protein</fullName>
    </recommendedName>
</protein>
<evidence type="ECO:0000256" key="1">
    <source>
        <dbReference type="SAM" id="SignalP"/>
    </source>
</evidence>
<dbReference type="EMBL" id="CANL01000042">
    <property type="protein sequence ID" value="CCM64812.1"/>
    <property type="molecule type" value="Genomic_DNA"/>
</dbReference>
<reference evidence="2 3" key="1">
    <citation type="journal article" date="2013" name="ISME J.">
        <title>Metabolic model for the filamentous 'Candidatus Microthrix parvicella' based on genomic and metagenomic analyses.</title>
        <authorList>
            <person name="Jon McIlroy S."/>
            <person name="Kristiansen R."/>
            <person name="Albertsen M."/>
            <person name="Michael Karst S."/>
            <person name="Rossetti S."/>
            <person name="Lund Nielsen J."/>
            <person name="Tandoi V."/>
            <person name="James Seviour R."/>
            <person name="Nielsen P.H."/>
        </authorList>
    </citation>
    <scope>NUCLEOTIDE SEQUENCE [LARGE SCALE GENOMIC DNA]</scope>
    <source>
        <strain evidence="2 3">RN1</strain>
    </source>
</reference>
<evidence type="ECO:0008006" key="4">
    <source>
        <dbReference type="Google" id="ProtNLM"/>
    </source>
</evidence>